<gene>
    <name evidence="2" type="ORF">EXU30_06740</name>
</gene>
<feature type="signal peptide" evidence="1">
    <location>
        <begin position="1"/>
        <end position="24"/>
    </location>
</feature>
<evidence type="ECO:0000313" key="3">
    <source>
        <dbReference type="Proteomes" id="UP000291106"/>
    </source>
</evidence>
<keyword evidence="3" id="KW-1185">Reference proteome</keyword>
<dbReference type="KEGG" id="smai:EXU30_06740"/>
<dbReference type="AlphaFoldDB" id="A0A411PFQ0"/>
<organism evidence="2 3">
    <name type="scientific">Shewanella maritima</name>
    <dbReference type="NCBI Taxonomy" id="2520507"/>
    <lineage>
        <taxon>Bacteria</taxon>
        <taxon>Pseudomonadati</taxon>
        <taxon>Pseudomonadota</taxon>
        <taxon>Gammaproteobacteria</taxon>
        <taxon>Alteromonadales</taxon>
        <taxon>Shewanellaceae</taxon>
        <taxon>Shewanella</taxon>
    </lineage>
</organism>
<sequence length="434" mass="47970">MLINRALVAACMCAVTVVSQQTHASSEAIIPTSLASEAEASTDANASAGESSDTPKPSYQAEVEVVPFIFATETLSTAFGGAGVIKHAGQAQATALGVGLYTANDSWMGFLGLYNYQLPGAEQWLFSFEAFQGHYEQGIYFLEPHESPRGETEKVISVGDEGIAKLHIEYVLPIASGKQGAARSLARRQAEEISWNPLESGVSSVKLTPFVKNRKLEVNETLPDLAKGAELLFEWDNRDTSKDTLKGGRTSLTFTYGMAIDDQPDWSIWEFEQSAFFPLGSNKWLSEQVLAANVYVADTPSWNKQDGTTGNYHRPPTFAGVGLGGFDRLRGYSSDQFTGRSAVNYSLEYRVKPHWQPLQNWPVFNLYKVPWWQWVVFGEMGKVANSFSASELHTDMKYVMGAGVRFEVEDIVVRLDLASNTDENQFWVMVNQAF</sequence>
<keyword evidence="1" id="KW-0732">Signal</keyword>
<protein>
    <recommendedName>
        <fullName evidence="4">Bacterial surface antigen (D15) domain-containing protein</fullName>
    </recommendedName>
</protein>
<proteinExistence type="predicted"/>
<feature type="chain" id="PRO_5019297282" description="Bacterial surface antigen (D15) domain-containing protein" evidence="1">
    <location>
        <begin position="25"/>
        <end position="434"/>
    </location>
</feature>
<evidence type="ECO:0008006" key="4">
    <source>
        <dbReference type="Google" id="ProtNLM"/>
    </source>
</evidence>
<dbReference type="Gene3D" id="2.40.160.50">
    <property type="entry name" value="membrane protein fhac: a member of the omp85/tpsb transporter family"/>
    <property type="match status" value="1"/>
</dbReference>
<dbReference type="RefSeq" id="WP_130598544.1">
    <property type="nucleotide sequence ID" value="NZ_CP036200.1"/>
</dbReference>
<dbReference type="Proteomes" id="UP000291106">
    <property type="component" value="Chromosome"/>
</dbReference>
<name>A0A411PFQ0_9GAMM</name>
<accession>A0A411PFQ0</accession>
<evidence type="ECO:0000256" key="1">
    <source>
        <dbReference type="SAM" id="SignalP"/>
    </source>
</evidence>
<reference evidence="2 3" key="1">
    <citation type="submission" date="2019-02" db="EMBL/GenBank/DDBJ databases">
        <title>Shewanella sp. D4-2 isolated from Dokdo Island.</title>
        <authorList>
            <person name="Baek K."/>
        </authorList>
    </citation>
    <scope>NUCLEOTIDE SEQUENCE [LARGE SCALE GENOMIC DNA]</scope>
    <source>
        <strain evidence="2 3">D4-2</strain>
    </source>
</reference>
<dbReference type="EMBL" id="CP036200">
    <property type="protein sequence ID" value="QBF82427.1"/>
    <property type="molecule type" value="Genomic_DNA"/>
</dbReference>
<evidence type="ECO:0000313" key="2">
    <source>
        <dbReference type="EMBL" id="QBF82427.1"/>
    </source>
</evidence>
<dbReference type="OrthoDB" id="6189026at2"/>